<dbReference type="AlphaFoldDB" id="A0A4P9XJM5"/>
<dbReference type="PANTHER" id="PTHR43806">
    <property type="entry name" value="PEPTIDASE S8"/>
    <property type="match status" value="1"/>
</dbReference>
<dbReference type="PRINTS" id="PR00723">
    <property type="entry name" value="SUBTILISIN"/>
</dbReference>
<keyword evidence="2" id="KW-0645">Protease</keyword>
<organism evidence="7 8">
    <name type="scientific">Thamnocephalis sphaerospora</name>
    <dbReference type="NCBI Taxonomy" id="78915"/>
    <lineage>
        <taxon>Eukaryota</taxon>
        <taxon>Fungi</taxon>
        <taxon>Fungi incertae sedis</taxon>
        <taxon>Zoopagomycota</taxon>
        <taxon>Zoopagomycotina</taxon>
        <taxon>Zoopagomycetes</taxon>
        <taxon>Zoopagales</taxon>
        <taxon>Sigmoideomycetaceae</taxon>
        <taxon>Thamnocephalis</taxon>
    </lineage>
</organism>
<reference evidence="8" key="1">
    <citation type="journal article" date="2018" name="Nat. Microbiol.">
        <title>Leveraging single-cell genomics to expand the fungal tree of life.</title>
        <authorList>
            <person name="Ahrendt S.R."/>
            <person name="Quandt C.A."/>
            <person name="Ciobanu D."/>
            <person name="Clum A."/>
            <person name="Salamov A."/>
            <person name="Andreopoulos B."/>
            <person name="Cheng J.F."/>
            <person name="Woyke T."/>
            <person name="Pelin A."/>
            <person name="Henrissat B."/>
            <person name="Reynolds N.K."/>
            <person name="Benny G.L."/>
            <person name="Smith M.E."/>
            <person name="James T.Y."/>
            <person name="Grigoriev I.V."/>
        </authorList>
    </citation>
    <scope>NUCLEOTIDE SEQUENCE [LARGE SCALE GENOMIC DNA]</scope>
    <source>
        <strain evidence="8">RSA 1356</strain>
    </source>
</reference>
<protein>
    <submittedName>
        <fullName evidence="7">Peptidase S8/S53 domain-containing protein</fullName>
    </submittedName>
</protein>
<dbReference type="Gene3D" id="3.40.50.200">
    <property type="entry name" value="Peptidase S8/S53 domain"/>
    <property type="match status" value="1"/>
</dbReference>
<dbReference type="InterPro" id="IPR036852">
    <property type="entry name" value="Peptidase_S8/S53_dom_sf"/>
</dbReference>
<proteinExistence type="inferred from homology"/>
<evidence type="ECO:0000313" key="7">
    <source>
        <dbReference type="EMBL" id="RKP05973.1"/>
    </source>
</evidence>
<evidence type="ECO:0000256" key="2">
    <source>
        <dbReference type="ARBA" id="ARBA00022670"/>
    </source>
</evidence>
<dbReference type="InterPro" id="IPR015500">
    <property type="entry name" value="Peptidase_S8_subtilisin-rel"/>
</dbReference>
<comment type="caution">
    <text evidence="5">Lacks conserved residue(s) required for the propagation of feature annotation.</text>
</comment>
<name>A0A4P9XJM5_9FUNG</name>
<dbReference type="PROSITE" id="PS00136">
    <property type="entry name" value="SUBTILASE_ASP"/>
    <property type="match status" value="1"/>
</dbReference>
<dbReference type="InterPro" id="IPR022398">
    <property type="entry name" value="Peptidase_S8_His-AS"/>
</dbReference>
<evidence type="ECO:0000256" key="4">
    <source>
        <dbReference type="ARBA" id="ARBA00022825"/>
    </source>
</evidence>
<feature type="non-terminal residue" evidence="7">
    <location>
        <position position="283"/>
    </location>
</feature>
<dbReference type="InterPro" id="IPR000209">
    <property type="entry name" value="Peptidase_S8/S53_dom"/>
</dbReference>
<dbReference type="PANTHER" id="PTHR43806:SF66">
    <property type="entry name" value="SERIN ENDOPEPTIDASE"/>
    <property type="match status" value="1"/>
</dbReference>
<dbReference type="InterPro" id="IPR050131">
    <property type="entry name" value="Peptidase_S8_subtilisin-like"/>
</dbReference>
<keyword evidence="8" id="KW-1185">Reference proteome</keyword>
<dbReference type="OrthoDB" id="206201at2759"/>
<evidence type="ECO:0000256" key="5">
    <source>
        <dbReference type="PROSITE-ProRule" id="PRU01240"/>
    </source>
</evidence>
<sequence length="283" mass="29762">MVELTEEPGTVAANEQRANFLWQIQQTWNLTDIVEYNVLSNGVAFKVLSGGEWTLADMSALPHVKQIWPATAAVGHTPIQHTSGSILFNVTSAATRKGLNRRALQPDPNGVKIGIIDSGIDYLHPDLGGCFGPGCLVAYGYDFVGDAYNGMNRAKPDSDPMDECNGHGTHVAGIIASGADRFSSISALGAYRVLGCRGKTSLSVLVRAMERVAVDDMQIVNISIGSGLYYASYPDAIMAQKLAERGILVIASAGNDGDLGMGAISSPATAPGVIAVASLHSEK</sequence>
<comment type="similarity">
    <text evidence="1 5">Belongs to the peptidase S8 family.</text>
</comment>
<keyword evidence="3" id="KW-0378">Hydrolase</keyword>
<dbReference type="Pfam" id="PF00082">
    <property type="entry name" value="Peptidase_S8"/>
    <property type="match status" value="1"/>
</dbReference>
<keyword evidence="4" id="KW-0720">Serine protease</keyword>
<dbReference type="GO" id="GO:0004252">
    <property type="term" value="F:serine-type endopeptidase activity"/>
    <property type="evidence" value="ECO:0007669"/>
    <property type="project" value="InterPro"/>
</dbReference>
<dbReference type="STRING" id="78915.A0A4P9XJM5"/>
<feature type="domain" description="Peptidase S8/S53" evidence="6">
    <location>
        <begin position="109"/>
        <end position="280"/>
    </location>
</feature>
<gene>
    <name evidence="7" type="ORF">THASP1DRAFT_19074</name>
</gene>
<dbReference type="PROSITE" id="PS51892">
    <property type="entry name" value="SUBTILASE"/>
    <property type="match status" value="1"/>
</dbReference>
<dbReference type="Proteomes" id="UP000271241">
    <property type="component" value="Unassembled WGS sequence"/>
</dbReference>
<dbReference type="GO" id="GO:0005615">
    <property type="term" value="C:extracellular space"/>
    <property type="evidence" value="ECO:0007669"/>
    <property type="project" value="TreeGrafter"/>
</dbReference>
<accession>A0A4P9XJM5</accession>
<dbReference type="PROSITE" id="PS00137">
    <property type="entry name" value="SUBTILASE_HIS"/>
    <property type="match status" value="1"/>
</dbReference>
<evidence type="ECO:0000256" key="3">
    <source>
        <dbReference type="ARBA" id="ARBA00022801"/>
    </source>
</evidence>
<evidence type="ECO:0000313" key="8">
    <source>
        <dbReference type="Proteomes" id="UP000271241"/>
    </source>
</evidence>
<evidence type="ECO:0000259" key="6">
    <source>
        <dbReference type="Pfam" id="PF00082"/>
    </source>
</evidence>
<dbReference type="SUPFAM" id="SSF52743">
    <property type="entry name" value="Subtilisin-like"/>
    <property type="match status" value="1"/>
</dbReference>
<dbReference type="EMBL" id="KZ992986">
    <property type="protein sequence ID" value="RKP05973.1"/>
    <property type="molecule type" value="Genomic_DNA"/>
</dbReference>
<evidence type="ECO:0000256" key="1">
    <source>
        <dbReference type="ARBA" id="ARBA00011073"/>
    </source>
</evidence>
<dbReference type="InterPro" id="IPR023827">
    <property type="entry name" value="Peptidase_S8_Asp-AS"/>
</dbReference>
<dbReference type="GO" id="GO:0006508">
    <property type="term" value="P:proteolysis"/>
    <property type="evidence" value="ECO:0007669"/>
    <property type="project" value="UniProtKB-KW"/>
</dbReference>